<dbReference type="RefSeq" id="WP_266071020.1">
    <property type="nucleotide sequence ID" value="NZ_JAPJDA010000032.1"/>
</dbReference>
<sequence length="228" mass="25865">MKNLKFIILCFLFFACSADSEPTDENKKQNKAPEVPVLLNPEDNLFCIDNELDFSWISATDPEGENVSYVFEISTSSDFSEIYYRKELSSLTVNKQVDKGMNYYWRVVAKDSKGNTSAYSAVRNFYTEEAPSTNSLPSVPKKLSPKEYKIYGSVVELAWESIDLDNDELKYDLYFGTSENPPLLEENLLTNAFEINNLAAGTIYHWMIVTIDGKGGKSIGQVWSFKTN</sequence>
<protein>
    <recommendedName>
        <fullName evidence="2">Fibronectin type-III domain-containing protein</fullName>
    </recommendedName>
</protein>
<name>A0A9X3CZN1_9FLAO</name>
<evidence type="ECO:0000259" key="2">
    <source>
        <dbReference type="PROSITE" id="PS50853"/>
    </source>
</evidence>
<dbReference type="InterPro" id="IPR036116">
    <property type="entry name" value="FN3_sf"/>
</dbReference>
<comment type="caution">
    <text evidence="3">The sequence shown here is derived from an EMBL/GenBank/DDBJ whole genome shotgun (WGS) entry which is preliminary data.</text>
</comment>
<feature type="signal peptide" evidence="1">
    <location>
        <begin position="1"/>
        <end position="20"/>
    </location>
</feature>
<evidence type="ECO:0000313" key="4">
    <source>
        <dbReference type="Proteomes" id="UP001148482"/>
    </source>
</evidence>
<dbReference type="InterPro" id="IPR013783">
    <property type="entry name" value="Ig-like_fold"/>
</dbReference>
<reference evidence="3" key="1">
    <citation type="submission" date="2022-11" db="EMBL/GenBank/DDBJ databases">
        <title>Salinimicrobium profundisediminis sp. nov., isolated from deep-sea sediment of the Mariana Trench.</title>
        <authorList>
            <person name="Fu H."/>
        </authorList>
    </citation>
    <scope>NUCLEOTIDE SEQUENCE</scope>
    <source>
        <strain evidence="3">MT39</strain>
    </source>
</reference>
<evidence type="ECO:0000313" key="3">
    <source>
        <dbReference type="EMBL" id="MCX2839635.1"/>
    </source>
</evidence>
<feature type="chain" id="PRO_5040781839" description="Fibronectin type-III domain-containing protein" evidence="1">
    <location>
        <begin position="21"/>
        <end position="228"/>
    </location>
</feature>
<organism evidence="3 4">
    <name type="scientific">Salinimicrobium profundisediminis</name>
    <dbReference type="NCBI Taxonomy" id="2994553"/>
    <lineage>
        <taxon>Bacteria</taxon>
        <taxon>Pseudomonadati</taxon>
        <taxon>Bacteroidota</taxon>
        <taxon>Flavobacteriia</taxon>
        <taxon>Flavobacteriales</taxon>
        <taxon>Flavobacteriaceae</taxon>
        <taxon>Salinimicrobium</taxon>
    </lineage>
</organism>
<feature type="domain" description="Fibronectin type-III" evidence="2">
    <location>
        <begin position="32"/>
        <end position="130"/>
    </location>
</feature>
<accession>A0A9X3CZN1</accession>
<dbReference type="Gene3D" id="2.60.40.10">
    <property type="entry name" value="Immunoglobulins"/>
    <property type="match status" value="2"/>
</dbReference>
<dbReference type="EMBL" id="JAPJDA010000032">
    <property type="protein sequence ID" value="MCX2839635.1"/>
    <property type="molecule type" value="Genomic_DNA"/>
</dbReference>
<dbReference type="InterPro" id="IPR003961">
    <property type="entry name" value="FN3_dom"/>
</dbReference>
<dbReference type="PROSITE" id="PS50853">
    <property type="entry name" value="FN3"/>
    <property type="match status" value="1"/>
</dbReference>
<evidence type="ECO:0000256" key="1">
    <source>
        <dbReference type="SAM" id="SignalP"/>
    </source>
</evidence>
<dbReference type="PROSITE" id="PS51257">
    <property type="entry name" value="PROKAR_LIPOPROTEIN"/>
    <property type="match status" value="1"/>
</dbReference>
<proteinExistence type="predicted"/>
<gene>
    <name evidence="3" type="ORF">OQ279_15920</name>
</gene>
<keyword evidence="1" id="KW-0732">Signal</keyword>
<dbReference type="Proteomes" id="UP001148482">
    <property type="component" value="Unassembled WGS sequence"/>
</dbReference>
<dbReference type="AlphaFoldDB" id="A0A9X3CZN1"/>
<dbReference type="SUPFAM" id="SSF49265">
    <property type="entry name" value="Fibronectin type III"/>
    <property type="match status" value="1"/>
</dbReference>
<keyword evidence="4" id="KW-1185">Reference proteome</keyword>